<dbReference type="NCBIfam" id="TIGR00681">
    <property type="entry name" value="kdpC"/>
    <property type="match status" value="1"/>
</dbReference>
<keyword evidence="6 11" id="KW-0067">ATP-binding</keyword>
<evidence type="ECO:0000256" key="2">
    <source>
        <dbReference type="ARBA" id="ARBA00022475"/>
    </source>
</evidence>
<evidence type="ECO:0000313" key="13">
    <source>
        <dbReference type="Proteomes" id="UP000253919"/>
    </source>
</evidence>
<dbReference type="PANTHER" id="PTHR30042:SF2">
    <property type="entry name" value="POTASSIUM-TRANSPORTING ATPASE KDPC SUBUNIT"/>
    <property type="match status" value="1"/>
</dbReference>
<keyword evidence="10 11" id="KW-0472">Membrane</keyword>
<name>A0A369QMH1_9BACT</name>
<dbReference type="NCBIfam" id="NF001454">
    <property type="entry name" value="PRK00315.1"/>
    <property type="match status" value="1"/>
</dbReference>
<evidence type="ECO:0000256" key="8">
    <source>
        <dbReference type="ARBA" id="ARBA00022989"/>
    </source>
</evidence>
<protein>
    <recommendedName>
        <fullName evidence="11">Potassium-transporting ATPase KdpC subunit</fullName>
    </recommendedName>
    <alternativeName>
        <fullName evidence="11">ATP phosphohydrolase [potassium-transporting] C chain</fullName>
    </alternativeName>
    <alternativeName>
        <fullName evidence="11">Potassium-binding and translocating subunit C</fullName>
    </alternativeName>
    <alternativeName>
        <fullName evidence="11">Potassium-translocating ATPase C chain</fullName>
    </alternativeName>
</protein>
<keyword evidence="8 11" id="KW-1133">Transmembrane helix</keyword>
<dbReference type="AlphaFoldDB" id="A0A369QMH1"/>
<evidence type="ECO:0000256" key="6">
    <source>
        <dbReference type="ARBA" id="ARBA00022840"/>
    </source>
</evidence>
<dbReference type="Proteomes" id="UP000253919">
    <property type="component" value="Unassembled WGS sequence"/>
</dbReference>
<comment type="caution">
    <text evidence="12">The sequence shown here is derived from an EMBL/GenBank/DDBJ whole genome shotgun (WGS) entry which is preliminary data.</text>
</comment>
<keyword evidence="1 11" id="KW-0813">Transport</keyword>
<comment type="similarity">
    <text evidence="11">Belongs to the KdpC family.</text>
</comment>
<dbReference type="RefSeq" id="WP_115374866.1">
    <property type="nucleotide sequence ID" value="NZ_QASA01000001.1"/>
</dbReference>
<dbReference type="NCBIfam" id="NF010606">
    <property type="entry name" value="PRK14002.1"/>
    <property type="match status" value="1"/>
</dbReference>
<evidence type="ECO:0000256" key="11">
    <source>
        <dbReference type="HAMAP-Rule" id="MF_00276"/>
    </source>
</evidence>
<keyword evidence="2 11" id="KW-1003">Cell membrane</keyword>
<dbReference type="GO" id="GO:0005886">
    <property type="term" value="C:plasma membrane"/>
    <property type="evidence" value="ECO:0007669"/>
    <property type="project" value="UniProtKB-SubCell"/>
</dbReference>
<evidence type="ECO:0000313" key="12">
    <source>
        <dbReference type="EMBL" id="RDC65934.1"/>
    </source>
</evidence>
<sequence length="191" mass="20205">MKTYLMPSLKLTFVLLLICSVIYPLVVAGIGKLAPGKGDGVKLMYNGRVVGYENVGQSFTKPQYFHGRPSAVDYNAAGSAGSNKGPTNPDYLAVVKARVDTFLLQNPTVKRADVPSELVTASGSGLDPDLSVAAATVQINRVATVRNLPVTQVAKLVKQQTQVPLLGFLGPEKINVLKLNIALDELAAAGK</sequence>
<evidence type="ECO:0000256" key="5">
    <source>
        <dbReference type="ARBA" id="ARBA00022741"/>
    </source>
</evidence>
<keyword evidence="9 11" id="KW-0406">Ion transport</keyword>
<dbReference type="Pfam" id="PF02669">
    <property type="entry name" value="KdpC"/>
    <property type="match status" value="1"/>
</dbReference>
<comment type="function">
    <text evidence="11">Part of the high-affinity ATP-driven potassium transport (or Kdp) system, which catalyzes the hydrolysis of ATP coupled with the electrogenic transport of potassium into the cytoplasm. This subunit acts as a catalytic chaperone that increases the ATP-binding affinity of the ATP-hydrolyzing subunit KdpB by the formation of a transient KdpB/KdpC/ATP ternary complex.</text>
</comment>
<dbReference type="GO" id="GO:0005524">
    <property type="term" value="F:ATP binding"/>
    <property type="evidence" value="ECO:0007669"/>
    <property type="project" value="UniProtKB-UniRule"/>
</dbReference>
<dbReference type="InterPro" id="IPR003820">
    <property type="entry name" value="KdpC"/>
</dbReference>
<dbReference type="OrthoDB" id="9809491at2"/>
<keyword evidence="5 11" id="KW-0547">Nucleotide-binding</keyword>
<keyword evidence="4 11" id="KW-0812">Transmembrane</keyword>
<dbReference type="HAMAP" id="MF_00276">
    <property type="entry name" value="KdpC"/>
    <property type="match status" value="1"/>
</dbReference>
<keyword evidence="7 11" id="KW-0630">Potassium</keyword>
<comment type="subunit">
    <text evidence="11">The system is composed of three essential subunits: KdpA, KdpB and KdpC.</text>
</comment>
<comment type="subcellular location">
    <subcellularLocation>
        <location evidence="11">Cell membrane</location>
        <topology evidence="11">Single-pass membrane protein</topology>
    </subcellularLocation>
</comment>
<organism evidence="12 13">
    <name type="scientific">Adhaeribacter pallidiroseus</name>
    <dbReference type="NCBI Taxonomy" id="2072847"/>
    <lineage>
        <taxon>Bacteria</taxon>
        <taxon>Pseudomonadati</taxon>
        <taxon>Bacteroidota</taxon>
        <taxon>Cytophagia</taxon>
        <taxon>Cytophagales</taxon>
        <taxon>Hymenobacteraceae</taxon>
        <taxon>Adhaeribacter</taxon>
    </lineage>
</organism>
<keyword evidence="3 11" id="KW-0633">Potassium transport</keyword>
<accession>A0A369QMH1</accession>
<keyword evidence="12" id="KW-0378">Hydrolase</keyword>
<evidence type="ECO:0000256" key="9">
    <source>
        <dbReference type="ARBA" id="ARBA00023065"/>
    </source>
</evidence>
<evidence type="ECO:0000256" key="7">
    <source>
        <dbReference type="ARBA" id="ARBA00022958"/>
    </source>
</evidence>
<dbReference type="EMBL" id="QASA01000001">
    <property type="protein sequence ID" value="RDC65934.1"/>
    <property type="molecule type" value="Genomic_DNA"/>
</dbReference>
<keyword evidence="13" id="KW-1185">Reference proteome</keyword>
<dbReference type="GO" id="GO:0016787">
    <property type="term" value="F:hydrolase activity"/>
    <property type="evidence" value="ECO:0007669"/>
    <property type="project" value="UniProtKB-KW"/>
</dbReference>
<reference evidence="12 13" key="1">
    <citation type="submission" date="2018-04" db="EMBL/GenBank/DDBJ databases">
        <title>Adhaeribacter sp. HMF7616 genome sequencing and assembly.</title>
        <authorList>
            <person name="Kang H."/>
            <person name="Kang J."/>
            <person name="Cha I."/>
            <person name="Kim H."/>
            <person name="Joh K."/>
        </authorList>
    </citation>
    <scope>NUCLEOTIDE SEQUENCE [LARGE SCALE GENOMIC DNA]</scope>
    <source>
        <strain evidence="12 13">HMF7616</strain>
    </source>
</reference>
<gene>
    <name evidence="11 12" type="primary">kdpC</name>
    <name evidence="12" type="ORF">AHMF7616_04565</name>
</gene>
<dbReference type="GO" id="GO:0008556">
    <property type="term" value="F:P-type potassium transmembrane transporter activity"/>
    <property type="evidence" value="ECO:0007669"/>
    <property type="project" value="InterPro"/>
</dbReference>
<dbReference type="PIRSF" id="PIRSF001296">
    <property type="entry name" value="K_ATPase_KdpC"/>
    <property type="match status" value="1"/>
</dbReference>
<evidence type="ECO:0000256" key="4">
    <source>
        <dbReference type="ARBA" id="ARBA00022692"/>
    </source>
</evidence>
<evidence type="ECO:0000256" key="1">
    <source>
        <dbReference type="ARBA" id="ARBA00022448"/>
    </source>
</evidence>
<evidence type="ECO:0000256" key="3">
    <source>
        <dbReference type="ARBA" id="ARBA00022538"/>
    </source>
</evidence>
<evidence type="ECO:0000256" key="10">
    <source>
        <dbReference type="ARBA" id="ARBA00023136"/>
    </source>
</evidence>
<proteinExistence type="inferred from homology"/>
<dbReference type="PANTHER" id="PTHR30042">
    <property type="entry name" value="POTASSIUM-TRANSPORTING ATPASE C CHAIN"/>
    <property type="match status" value="1"/>
</dbReference>